<dbReference type="Pfam" id="PF26577">
    <property type="entry name" value="TSEN34_N"/>
    <property type="match status" value="1"/>
</dbReference>
<dbReference type="GO" id="GO:0000213">
    <property type="term" value="F:tRNA-intron lyase activity"/>
    <property type="evidence" value="ECO:0007669"/>
    <property type="project" value="UniProtKB-EC"/>
</dbReference>
<protein>
    <recommendedName>
        <fullName evidence="2">tRNA-intron lyase</fullName>
        <ecNumber evidence="2">4.6.1.16</ecNumber>
    </recommendedName>
</protein>
<dbReference type="Pfam" id="PF01974">
    <property type="entry name" value="tRNA_int_endo"/>
    <property type="match status" value="1"/>
</dbReference>
<dbReference type="InterPro" id="IPR059049">
    <property type="entry name" value="TSEN34_N"/>
</dbReference>
<feature type="region of interest" description="Disordered" evidence="6">
    <location>
        <begin position="249"/>
        <end position="337"/>
    </location>
</feature>
<keyword evidence="9" id="KW-0255">Endonuclease</keyword>
<keyword evidence="9" id="KW-0540">Nuclease</keyword>
<evidence type="ECO:0000256" key="1">
    <source>
        <dbReference type="ARBA" id="ARBA00008078"/>
    </source>
</evidence>
<evidence type="ECO:0000259" key="8">
    <source>
        <dbReference type="Pfam" id="PF26577"/>
    </source>
</evidence>
<organism evidence="9 10">
    <name type="scientific">Chloropicon primus</name>
    <dbReference type="NCBI Taxonomy" id="1764295"/>
    <lineage>
        <taxon>Eukaryota</taxon>
        <taxon>Viridiplantae</taxon>
        <taxon>Chlorophyta</taxon>
        <taxon>Chloropicophyceae</taxon>
        <taxon>Chloropicales</taxon>
        <taxon>Chloropicaceae</taxon>
        <taxon>Chloropicon</taxon>
    </lineage>
</organism>
<dbReference type="InterPro" id="IPR036167">
    <property type="entry name" value="tRNA_intron_Endo_cat-like_sf"/>
</dbReference>
<keyword evidence="10" id="KW-1185">Reference proteome</keyword>
<dbReference type="EC" id="4.6.1.16" evidence="2"/>
<dbReference type="InterPro" id="IPR006677">
    <property type="entry name" value="tRNA_intron_Endonuc_cat-like"/>
</dbReference>
<dbReference type="EMBL" id="CP031036">
    <property type="protein sequence ID" value="QDZ20049.1"/>
    <property type="molecule type" value="Genomic_DNA"/>
</dbReference>
<gene>
    <name evidence="9" type="ORF">A3770_03p25670</name>
</gene>
<dbReference type="InterPro" id="IPR006676">
    <property type="entry name" value="tRNA_splic"/>
</dbReference>
<feature type="compositionally biased region" description="Acidic residues" evidence="6">
    <location>
        <begin position="265"/>
        <end position="280"/>
    </location>
</feature>
<evidence type="ECO:0000256" key="6">
    <source>
        <dbReference type="SAM" id="MobiDB-lite"/>
    </source>
</evidence>
<dbReference type="Proteomes" id="UP000316726">
    <property type="component" value="Chromosome 3"/>
</dbReference>
<comment type="catalytic activity">
    <reaction evidence="5">
        <text>pretRNA = a 3'-half-tRNA molecule with a 5'-OH end + a 5'-half-tRNA molecule with a 2',3'-cyclic phosphate end + an intron with a 2',3'-cyclic phosphate and a 5'-hydroxyl terminus.</text>
        <dbReference type="EC" id="4.6.1.16"/>
    </reaction>
</comment>
<evidence type="ECO:0000259" key="7">
    <source>
        <dbReference type="Pfam" id="PF01974"/>
    </source>
</evidence>
<keyword evidence="4" id="KW-0456">Lyase</keyword>
<accession>A0A5B8MHX1</accession>
<sequence>MGTDPTGGTRAVEKEASSSGREASFSSCGKIQVDILWGMGFVWSERDVERLKSEHNVYGSAVGAVPGQLQQNGIHGLPVQIQPEAVAYLLEKGAIEIVSVKSVEERGPGGGGAAGALVGGHDPQRVESFLARLNGRGKVRFPLAGDVAAVDATGCPGSKLAVEREKLCVYRKMKDKGYAVTDGKKFGAQYLVYETNPDDAHAFVTLKVSSLHDPIDPLHLIASARVAHSARKHLTVASVAEGQEVRFLTFSPEGGFPDPPKGVPEDEEDWDNPEAIDIDESLMGPPGEEDNGGEWEMDVDADDADPAGEAEAAARPGPKTCTEAAGDAKLSRPDDPQEAFAEIAKEIEAAKTKAKTAKGEGDRRKQREAGLAIRALKDELKGLGLWDESLFQHPGDDSIVIDLNL</sequence>
<dbReference type="CDD" id="cd22363">
    <property type="entry name" value="tRNA-intron_lyase_C"/>
    <property type="match status" value="1"/>
</dbReference>
<evidence type="ECO:0000256" key="4">
    <source>
        <dbReference type="ARBA" id="ARBA00023239"/>
    </source>
</evidence>
<keyword evidence="9" id="KW-0378">Hydrolase</keyword>
<dbReference type="InterPro" id="IPR011856">
    <property type="entry name" value="tRNA_endonuc-like_dom_sf"/>
</dbReference>
<dbReference type="PANTHER" id="PTHR13070:SF0">
    <property type="entry name" value="TRNA-SPLICING ENDONUCLEASE SUBUNIT SEN34"/>
    <property type="match status" value="1"/>
</dbReference>
<dbReference type="GO" id="GO:0003676">
    <property type="term" value="F:nucleic acid binding"/>
    <property type="evidence" value="ECO:0007669"/>
    <property type="project" value="InterPro"/>
</dbReference>
<evidence type="ECO:0000256" key="5">
    <source>
        <dbReference type="ARBA" id="ARBA00034031"/>
    </source>
</evidence>
<evidence type="ECO:0000256" key="3">
    <source>
        <dbReference type="ARBA" id="ARBA00022694"/>
    </source>
</evidence>
<evidence type="ECO:0000256" key="2">
    <source>
        <dbReference type="ARBA" id="ARBA00012573"/>
    </source>
</evidence>
<comment type="similarity">
    <text evidence="1">Belongs to the tRNA-intron endonuclease family.</text>
</comment>
<dbReference type="Gene3D" id="3.40.1350.10">
    <property type="match status" value="1"/>
</dbReference>
<evidence type="ECO:0000313" key="10">
    <source>
        <dbReference type="Proteomes" id="UP000316726"/>
    </source>
</evidence>
<dbReference type="SUPFAM" id="SSF53032">
    <property type="entry name" value="tRNA-intron endonuclease catalytic domain-like"/>
    <property type="match status" value="1"/>
</dbReference>
<keyword evidence="3" id="KW-0819">tRNA processing</keyword>
<dbReference type="OrthoDB" id="48041at2759"/>
<dbReference type="GO" id="GO:0000379">
    <property type="term" value="P:tRNA-type intron splice site recognition and cleavage"/>
    <property type="evidence" value="ECO:0007669"/>
    <property type="project" value="TreeGrafter"/>
</dbReference>
<dbReference type="STRING" id="1764295.A0A5B8MHX1"/>
<feature type="domain" description="TSEN34 N-terminal" evidence="8">
    <location>
        <begin position="31"/>
        <end position="99"/>
    </location>
</feature>
<evidence type="ECO:0000313" key="9">
    <source>
        <dbReference type="EMBL" id="QDZ20049.1"/>
    </source>
</evidence>
<feature type="domain" description="tRNA intron endonuclease catalytic" evidence="7">
    <location>
        <begin position="165"/>
        <end position="246"/>
    </location>
</feature>
<name>A0A5B8MHX1_9CHLO</name>
<dbReference type="GO" id="GO:0005634">
    <property type="term" value="C:nucleus"/>
    <property type="evidence" value="ECO:0007669"/>
    <property type="project" value="UniProtKB-ARBA"/>
</dbReference>
<dbReference type="PANTHER" id="PTHR13070">
    <property type="entry name" value="TRNA-SPLICING ENDONUCLEASE SUBUNIT SEN34-RELATED"/>
    <property type="match status" value="1"/>
</dbReference>
<reference evidence="9 10" key="1">
    <citation type="submission" date="2018-07" db="EMBL/GenBank/DDBJ databases">
        <title>The complete nuclear genome of the prasinophyte Chloropicon primus (CCMP1205).</title>
        <authorList>
            <person name="Pombert J.-F."/>
            <person name="Otis C."/>
            <person name="Turmel M."/>
            <person name="Lemieux C."/>
        </authorList>
    </citation>
    <scope>NUCLEOTIDE SEQUENCE [LARGE SCALE GENOMIC DNA]</scope>
    <source>
        <strain evidence="9 10">CCMP1205</strain>
    </source>
</reference>
<feature type="compositionally biased region" description="Acidic residues" evidence="6">
    <location>
        <begin position="287"/>
        <end position="308"/>
    </location>
</feature>
<dbReference type="NCBIfam" id="TIGR00324">
    <property type="entry name" value="endA"/>
    <property type="match status" value="1"/>
</dbReference>
<dbReference type="AlphaFoldDB" id="A0A5B8MHX1"/>
<proteinExistence type="inferred from homology"/>